<feature type="region of interest" description="Disordered" evidence="1">
    <location>
        <begin position="376"/>
        <end position="403"/>
    </location>
</feature>
<sequence length="501" mass="55233">MSNGQPHPQPLPPPHTRYPYCRRPLPMEFRDYEDDYDGYNYDYDEQPIALPQSSEPSSSVPSSRSPSPTPHSYLSSPPLPSLQTHTPTPHDENAESSPYHSDLTAFPPNFMAEGYFDAFFSGRANGSMFLCQHVLDDSPLGRFAVKKIAVGQNRSRSIPYVFLTNFKRGRANGEGGGRMFARYWLALFPHFSHSFKLTCMSEITSQIWNLADDTDSHFTYNGDWELMFGNTIFDEFTGTLNGLSTDGDVFNNSVHSTKTNGTSFTFRFNGTSNFDIYASLTTTELDGSVGPDPGRADVSCVLDGEVVAINGISLSTVSSISNQKVCSGRAEPSNKEHEIGFKIRNLNRTRFSFDYIAYEPIPDAIDESNGETLLVSPDALSSSKDPGPGPQLSFDSKWKGTPNGDEAFTQSPGSLVTARFNGTAIQFYSELSGNSSSKPNSATYQLDDNSPVSFELKNPDPFNSEVCVKQAWYGLYTTKRSGNYATYLGIRVSLLGLLEAC</sequence>
<evidence type="ECO:0000313" key="3">
    <source>
        <dbReference type="Proteomes" id="UP000559256"/>
    </source>
</evidence>
<organism evidence="2 3">
    <name type="scientific">Tetrapyrgos nigripes</name>
    <dbReference type="NCBI Taxonomy" id="182062"/>
    <lineage>
        <taxon>Eukaryota</taxon>
        <taxon>Fungi</taxon>
        <taxon>Dikarya</taxon>
        <taxon>Basidiomycota</taxon>
        <taxon>Agaricomycotina</taxon>
        <taxon>Agaricomycetes</taxon>
        <taxon>Agaricomycetidae</taxon>
        <taxon>Agaricales</taxon>
        <taxon>Marasmiineae</taxon>
        <taxon>Marasmiaceae</taxon>
        <taxon>Tetrapyrgos</taxon>
    </lineage>
</organism>
<reference evidence="2 3" key="1">
    <citation type="journal article" date="2020" name="ISME J.">
        <title>Uncovering the hidden diversity of litter-decomposition mechanisms in mushroom-forming fungi.</title>
        <authorList>
            <person name="Floudas D."/>
            <person name="Bentzer J."/>
            <person name="Ahren D."/>
            <person name="Johansson T."/>
            <person name="Persson P."/>
            <person name="Tunlid A."/>
        </authorList>
    </citation>
    <scope>NUCLEOTIDE SEQUENCE [LARGE SCALE GENOMIC DNA]</scope>
    <source>
        <strain evidence="2 3">CBS 291.85</strain>
    </source>
</reference>
<feature type="compositionally biased region" description="Low complexity" evidence="1">
    <location>
        <begin position="51"/>
        <end position="87"/>
    </location>
</feature>
<feature type="compositionally biased region" description="Pro residues" evidence="1">
    <location>
        <begin position="7"/>
        <end position="16"/>
    </location>
</feature>
<evidence type="ECO:0000313" key="2">
    <source>
        <dbReference type="EMBL" id="KAF5334276.1"/>
    </source>
</evidence>
<dbReference type="OrthoDB" id="3052647at2759"/>
<dbReference type="Proteomes" id="UP000559256">
    <property type="component" value="Unassembled WGS sequence"/>
</dbReference>
<feature type="region of interest" description="Disordered" evidence="1">
    <location>
        <begin position="1"/>
        <end position="100"/>
    </location>
</feature>
<proteinExistence type="predicted"/>
<comment type="caution">
    <text evidence="2">The sequence shown here is derived from an EMBL/GenBank/DDBJ whole genome shotgun (WGS) entry which is preliminary data.</text>
</comment>
<dbReference type="AlphaFoldDB" id="A0A8H5C469"/>
<keyword evidence="3" id="KW-1185">Reference proteome</keyword>
<feature type="compositionally biased region" description="Acidic residues" evidence="1">
    <location>
        <begin position="31"/>
        <end position="45"/>
    </location>
</feature>
<dbReference type="EMBL" id="JAACJM010000263">
    <property type="protein sequence ID" value="KAF5334276.1"/>
    <property type="molecule type" value="Genomic_DNA"/>
</dbReference>
<accession>A0A8H5C469</accession>
<evidence type="ECO:0000256" key="1">
    <source>
        <dbReference type="SAM" id="MobiDB-lite"/>
    </source>
</evidence>
<gene>
    <name evidence="2" type="ORF">D9758_015546</name>
</gene>
<name>A0A8H5C469_9AGAR</name>
<protein>
    <submittedName>
        <fullName evidence="2">Uncharacterized protein</fullName>
    </submittedName>
</protein>